<comment type="caution">
    <text evidence="3">The sequence shown here is derived from an EMBL/GenBank/DDBJ whole genome shotgun (WGS) entry which is preliminary data.</text>
</comment>
<evidence type="ECO:0000313" key="3">
    <source>
        <dbReference type="EMBL" id="MXO85629.1"/>
    </source>
</evidence>
<dbReference type="EMBL" id="WTYW01000001">
    <property type="protein sequence ID" value="MXO85629.1"/>
    <property type="molecule type" value="Genomic_DNA"/>
</dbReference>
<keyword evidence="1" id="KW-1133">Transmembrane helix</keyword>
<sequence length="169" mass="18225">MTNIQTNATARKLVRDERGVGLVELGFAAPVLMLLGLGMIDMSIVASSKVDMEQAAQRVTDFALSQRPTNGDASYLLAEAKEATGITDEALEADPSLIKVEIYLECSGERQTDFTTVCPVDEIPARFASVSVSRDVDTGFNWRGIGKMFSGSEGDPTIRVTGDSVVRFQ</sequence>
<dbReference type="Pfam" id="PF07811">
    <property type="entry name" value="TadE"/>
    <property type="match status" value="1"/>
</dbReference>
<evidence type="ECO:0000256" key="1">
    <source>
        <dbReference type="SAM" id="Phobius"/>
    </source>
</evidence>
<accession>A0A844ZIT7</accession>
<keyword evidence="1" id="KW-0812">Transmembrane</keyword>
<feature type="transmembrane region" description="Helical" evidence="1">
    <location>
        <begin position="20"/>
        <end position="40"/>
    </location>
</feature>
<reference evidence="3 4" key="1">
    <citation type="submission" date="2019-12" db="EMBL/GenBank/DDBJ databases">
        <title>Genomic-based taxomic classification of the family Erythrobacteraceae.</title>
        <authorList>
            <person name="Xu L."/>
        </authorList>
    </citation>
    <scope>NUCLEOTIDE SEQUENCE [LARGE SCALE GENOMIC DNA]</scope>
    <source>
        <strain evidence="3 4">MCCC 1A09962</strain>
    </source>
</reference>
<dbReference type="AlphaFoldDB" id="A0A844ZIT7"/>
<evidence type="ECO:0000259" key="2">
    <source>
        <dbReference type="Pfam" id="PF07811"/>
    </source>
</evidence>
<protein>
    <recommendedName>
        <fullName evidence="2">TadE-like domain-containing protein</fullName>
    </recommendedName>
</protein>
<keyword evidence="1" id="KW-0472">Membrane</keyword>
<keyword evidence="4" id="KW-1185">Reference proteome</keyword>
<feature type="domain" description="TadE-like" evidence="2">
    <location>
        <begin position="19"/>
        <end position="58"/>
    </location>
</feature>
<dbReference type="InterPro" id="IPR012495">
    <property type="entry name" value="TadE-like_dom"/>
</dbReference>
<organism evidence="3 4">
    <name type="scientific">Parapontixanthobacter aurantiacus</name>
    <dbReference type="NCBI Taxonomy" id="1463599"/>
    <lineage>
        <taxon>Bacteria</taxon>
        <taxon>Pseudomonadati</taxon>
        <taxon>Pseudomonadota</taxon>
        <taxon>Alphaproteobacteria</taxon>
        <taxon>Sphingomonadales</taxon>
        <taxon>Erythrobacteraceae</taxon>
        <taxon>Parapontixanthobacter</taxon>
    </lineage>
</organism>
<gene>
    <name evidence="3" type="ORF">GRI38_06250</name>
</gene>
<name>A0A844ZIT7_9SPHN</name>
<dbReference type="Proteomes" id="UP000433104">
    <property type="component" value="Unassembled WGS sequence"/>
</dbReference>
<evidence type="ECO:0000313" key="4">
    <source>
        <dbReference type="Proteomes" id="UP000433104"/>
    </source>
</evidence>
<dbReference type="OrthoDB" id="7570052at2"/>
<proteinExistence type="predicted"/>